<evidence type="ECO:0000256" key="2">
    <source>
        <dbReference type="SAM" id="MobiDB-lite"/>
    </source>
</evidence>
<evidence type="ECO:0000256" key="1">
    <source>
        <dbReference type="PROSITE-ProRule" id="PRU00076"/>
    </source>
</evidence>
<comment type="caution">
    <text evidence="1">Lacks conserved residue(s) required for the propagation of feature annotation.</text>
</comment>
<gene>
    <name evidence="6" type="primary">LOC100376377</name>
</gene>
<name>A0ABM0MJU6_SACKO</name>
<dbReference type="RefSeq" id="XP_006820287.1">
    <property type="nucleotide sequence ID" value="XM_006820224.1"/>
</dbReference>
<dbReference type="PROSITE" id="PS50026">
    <property type="entry name" value="EGF_3"/>
    <property type="match status" value="1"/>
</dbReference>
<dbReference type="InterPro" id="IPR000742">
    <property type="entry name" value="EGF"/>
</dbReference>
<keyword evidence="5" id="KW-1185">Reference proteome</keyword>
<keyword evidence="1" id="KW-1015">Disulfide bond</keyword>
<organism evidence="5 6">
    <name type="scientific">Saccoglossus kowalevskii</name>
    <name type="common">Acorn worm</name>
    <dbReference type="NCBI Taxonomy" id="10224"/>
    <lineage>
        <taxon>Eukaryota</taxon>
        <taxon>Metazoa</taxon>
        <taxon>Hemichordata</taxon>
        <taxon>Enteropneusta</taxon>
        <taxon>Harrimaniidae</taxon>
        <taxon>Saccoglossus</taxon>
    </lineage>
</organism>
<feature type="disulfide bond" evidence="1">
    <location>
        <begin position="75"/>
        <end position="84"/>
    </location>
</feature>
<dbReference type="GeneID" id="100376377"/>
<dbReference type="PROSITE" id="PS00022">
    <property type="entry name" value="EGF_1"/>
    <property type="match status" value="1"/>
</dbReference>
<feature type="region of interest" description="Disordered" evidence="2">
    <location>
        <begin position="202"/>
        <end position="259"/>
    </location>
</feature>
<keyword evidence="3" id="KW-1133">Transmembrane helix</keyword>
<dbReference type="SUPFAM" id="SSF57196">
    <property type="entry name" value="EGF/Laminin"/>
    <property type="match status" value="1"/>
</dbReference>
<feature type="transmembrane region" description="Helical" evidence="3">
    <location>
        <begin position="98"/>
        <end position="119"/>
    </location>
</feature>
<dbReference type="Proteomes" id="UP000694865">
    <property type="component" value="Unplaced"/>
</dbReference>
<feature type="compositionally biased region" description="Polar residues" evidence="2">
    <location>
        <begin position="249"/>
        <end position="259"/>
    </location>
</feature>
<feature type="domain" description="EGF-like" evidence="4">
    <location>
        <begin position="50"/>
        <end position="85"/>
    </location>
</feature>
<protein>
    <submittedName>
        <fullName evidence="6">Uncharacterized protein LOC100376377</fullName>
    </submittedName>
</protein>
<keyword evidence="3" id="KW-0812">Transmembrane</keyword>
<dbReference type="CDD" id="cd00054">
    <property type="entry name" value="EGF_CA"/>
    <property type="match status" value="1"/>
</dbReference>
<evidence type="ECO:0000313" key="5">
    <source>
        <dbReference type="Proteomes" id="UP000694865"/>
    </source>
</evidence>
<accession>A0ABM0MJU6</accession>
<dbReference type="PROSITE" id="PS01186">
    <property type="entry name" value="EGF_2"/>
    <property type="match status" value="1"/>
</dbReference>
<dbReference type="Gene3D" id="2.10.25.10">
    <property type="entry name" value="Laminin"/>
    <property type="match status" value="1"/>
</dbReference>
<feature type="compositionally biased region" description="Polar residues" evidence="2">
    <location>
        <begin position="154"/>
        <end position="163"/>
    </location>
</feature>
<evidence type="ECO:0000259" key="4">
    <source>
        <dbReference type="PROSITE" id="PS50026"/>
    </source>
</evidence>
<proteinExistence type="predicted"/>
<sequence length="259" mass="28478">MAVVEDRFNSSLILLIKLICCIHFCITITKGTGITTTSGQNNLTKTETIQRISCGIVCENGGSCRLHNGEPLCKCSNGYHGYRCELLDDTTSSHDDTISLILSLITSTAMIGLILWGMIRLSHRRNARGSPYSEGISSRRQSSPERGRDASEIRTPQSQSSLDPNEVVPSLYTGIAVEGTVPYSFDLHPPPDYYSAVALYASRQDSREEEDKAPGSPPTYEEVMNCRAEDVQPQADSSPYSEDHHSDDNNISELHSTES</sequence>
<feature type="disulfide bond" evidence="1">
    <location>
        <begin position="54"/>
        <end position="64"/>
    </location>
</feature>
<feature type="transmembrane region" description="Helical" evidence="3">
    <location>
        <begin position="12"/>
        <end position="29"/>
    </location>
</feature>
<keyword evidence="3" id="KW-0472">Membrane</keyword>
<reference evidence="6" key="1">
    <citation type="submission" date="2025-08" db="UniProtKB">
        <authorList>
            <consortium name="RefSeq"/>
        </authorList>
    </citation>
    <scope>IDENTIFICATION</scope>
    <source>
        <tissue evidence="6">Testes</tissue>
    </source>
</reference>
<feature type="region of interest" description="Disordered" evidence="2">
    <location>
        <begin position="127"/>
        <end position="166"/>
    </location>
</feature>
<evidence type="ECO:0000313" key="6">
    <source>
        <dbReference type="RefSeq" id="XP_006820287.1"/>
    </source>
</evidence>
<keyword evidence="1" id="KW-0245">EGF-like domain</keyword>
<feature type="compositionally biased region" description="Basic and acidic residues" evidence="2">
    <location>
        <begin position="142"/>
        <end position="152"/>
    </location>
</feature>
<feature type="compositionally biased region" description="Basic and acidic residues" evidence="2">
    <location>
        <begin position="204"/>
        <end position="213"/>
    </location>
</feature>
<evidence type="ECO:0000256" key="3">
    <source>
        <dbReference type="SAM" id="Phobius"/>
    </source>
</evidence>